<name>A0ABD0X4M9_UMBPY</name>
<dbReference type="Proteomes" id="UP001557470">
    <property type="component" value="Unassembled WGS sequence"/>
</dbReference>
<comment type="caution">
    <text evidence="1">The sequence shown here is derived from an EMBL/GenBank/DDBJ whole genome shotgun (WGS) entry which is preliminary data.</text>
</comment>
<feature type="non-terminal residue" evidence="1">
    <location>
        <position position="209"/>
    </location>
</feature>
<protein>
    <submittedName>
        <fullName evidence="1">Uncharacterized protein</fullName>
    </submittedName>
</protein>
<gene>
    <name evidence="1" type="ORF">UPYG_G00118150</name>
</gene>
<proteinExistence type="predicted"/>
<sequence length="209" mass="23851">MIIQDDDTDMEVEAALPQKRRKMKKAMRVRCLRMTPLMMRERAYEVTVHNQIVDTAIGAIHQRFQTHGTLYADLSFLDPKNFSLIQNSALPKSALEDLSKCLVKFDSRATVDNLQSELKSLAGQWDKLKESPLDEYATRTVEDGPDGKEEDVEIINKSCASCKKPSCREERATEETAVIVRMISLLWFIVFEGVQRAMQPFPLRCSEGH</sequence>
<evidence type="ECO:0000313" key="1">
    <source>
        <dbReference type="EMBL" id="KAL0994134.1"/>
    </source>
</evidence>
<reference evidence="1 2" key="1">
    <citation type="submission" date="2024-06" db="EMBL/GenBank/DDBJ databases">
        <authorList>
            <person name="Pan Q."/>
            <person name="Wen M."/>
            <person name="Jouanno E."/>
            <person name="Zahm M."/>
            <person name="Klopp C."/>
            <person name="Cabau C."/>
            <person name="Louis A."/>
            <person name="Berthelot C."/>
            <person name="Parey E."/>
            <person name="Roest Crollius H."/>
            <person name="Montfort J."/>
            <person name="Robinson-Rechavi M."/>
            <person name="Bouchez O."/>
            <person name="Lampietro C."/>
            <person name="Lopez Roques C."/>
            <person name="Donnadieu C."/>
            <person name="Postlethwait J."/>
            <person name="Bobe J."/>
            <person name="Verreycken H."/>
            <person name="Guiguen Y."/>
        </authorList>
    </citation>
    <scope>NUCLEOTIDE SEQUENCE [LARGE SCALE GENOMIC DNA]</scope>
    <source>
        <strain evidence="1">Up_M1</strain>
        <tissue evidence="1">Testis</tissue>
    </source>
</reference>
<accession>A0ABD0X4M9</accession>
<dbReference type="AlphaFoldDB" id="A0ABD0X4M9"/>
<dbReference type="EMBL" id="JAGEUA010000003">
    <property type="protein sequence ID" value="KAL0994134.1"/>
    <property type="molecule type" value="Genomic_DNA"/>
</dbReference>
<evidence type="ECO:0000313" key="2">
    <source>
        <dbReference type="Proteomes" id="UP001557470"/>
    </source>
</evidence>
<keyword evidence="2" id="KW-1185">Reference proteome</keyword>
<organism evidence="1 2">
    <name type="scientific">Umbra pygmaea</name>
    <name type="common">Eastern mudminnow</name>
    <dbReference type="NCBI Taxonomy" id="75934"/>
    <lineage>
        <taxon>Eukaryota</taxon>
        <taxon>Metazoa</taxon>
        <taxon>Chordata</taxon>
        <taxon>Craniata</taxon>
        <taxon>Vertebrata</taxon>
        <taxon>Euteleostomi</taxon>
        <taxon>Actinopterygii</taxon>
        <taxon>Neopterygii</taxon>
        <taxon>Teleostei</taxon>
        <taxon>Protacanthopterygii</taxon>
        <taxon>Esociformes</taxon>
        <taxon>Umbridae</taxon>
        <taxon>Umbra</taxon>
    </lineage>
</organism>